<dbReference type="EMBL" id="CALNXJ010000022">
    <property type="protein sequence ID" value="CAH3126932.1"/>
    <property type="molecule type" value="Genomic_DNA"/>
</dbReference>
<protein>
    <recommendedName>
        <fullName evidence="9">G-protein coupled receptors family 1 profile domain-containing protein</fullName>
    </recommendedName>
</protein>
<evidence type="ECO:0000313" key="10">
    <source>
        <dbReference type="EMBL" id="CAH3126932.1"/>
    </source>
</evidence>
<keyword evidence="7" id="KW-0807">Transducer</keyword>
<gene>
    <name evidence="10" type="ORF">PMEA_00012799</name>
</gene>
<keyword evidence="4" id="KW-0297">G-protein coupled receptor</keyword>
<dbReference type="GO" id="GO:0004930">
    <property type="term" value="F:G protein-coupled receptor activity"/>
    <property type="evidence" value="ECO:0007669"/>
    <property type="project" value="UniProtKB-KW"/>
</dbReference>
<dbReference type="InterPro" id="IPR017452">
    <property type="entry name" value="GPCR_Rhodpsn_7TM"/>
</dbReference>
<evidence type="ECO:0000259" key="9">
    <source>
        <dbReference type="PROSITE" id="PS50262"/>
    </source>
</evidence>
<keyword evidence="5 8" id="KW-0472">Membrane</keyword>
<organism evidence="10 11">
    <name type="scientific">Pocillopora meandrina</name>
    <dbReference type="NCBI Taxonomy" id="46732"/>
    <lineage>
        <taxon>Eukaryota</taxon>
        <taxon>Metazoa</taxon>
        <taxon>Cnidaria</taxon>
        <taxon>Anthozoa</taxon>
        <taxon>Hexacorallia</taxon>
        <taxon>Scleractinia</taxon>
        <taxon>Astrocoeniina</taxon>
        <taxon>Pocilloporidae</taxon>
        <taxon>Pocillopora</taxon>
    </lineage>
</organism>
<sequence length="159" mass="18122">VASRVREQLAEDDTDPTVPRMSANVSATVNGTPVTLNCLDLDVKRIGKTFFCGLLLVFSVSGSFFIAIIVHKTRSMRKPINFFLVNMAISDLLFFLFYNKQHKRSAPRVYSKPSFNSIQSIWSCIFFPPSLTDQFKAVSVPYSFHLDHRYSHQHLDEIS</sequence>
<evidence type="ECO:0000256" key="1">
    <source>
        <dbReference type="ARBA" id="ARBA00004141"/>
    </source>
</evidence>
<dbReference type="PANTHER" id="PTHR24243">
    <property type="entry name" value="G-PROTEIN COUPLED RECEPTOR"/>
    <property type="match status" value="1"/>
</dbReference>
<keyword evidence="11" id="KW-1185">Reference proteome</keyword>
<evidence type="ECO:0000313" key="11">
    <source>
        <dbReference type="Proteomes" id="UP001159428"/>
    </source>
</evidence>
<keyword evidence="3 8" id="KW-1133">Transmembrane helix</keyword>
<dbReference type="Gene3D" id="1.20.1070.10">
    <property type="entry name" value="Rhodopsin 7-helix transmembrane proteins"/>
    <property type="match status" value="1"/>
</dbReference>
<dbReference type="PROSITE" id="PS50262">
    <property type="entry name" value="G_PROTEIN_RECEP_F1_2"/>
    <property type="match status" value="1"/>
</dbReference>
<comment type="subcellular location">
    <subcellularLocation>
        <location evidence="1">Membrane</location>
        <topology evidence="1">Multi-pass membrane protein</topology>
    </subcellularLocation>
</comment>
<reference evidence="10 11" key="1">
    <citation type="submission" date="2022-05" db="EMBL/GenBank/DDBJ databases">
        <authorList>
            <consortium name="Genoscope - CEA"/>
            <person name="William W."/>
        </authorList>
    </citation>
    <scope>NUCLEOTIDE SEQUENCE [LARGE SCALE GENOMIC DNA]</scope>
</reference>
<evidence type="ECO:0000256" key="7">
    <source>
        <dbReference type="ARBA" id="ARBA00023224"/>
    </source>
</evidence>
<feature type="non-terminal residue" evidence="10">
    <location>
        <position position="1"/>
    </location>
</feature>
<dbReference type="SUPFAM" id="SSF81321">
    <property type="entry name" value="Family A G protein-coupled receptor-like"/>
    <property type="match status" value="1"/>
</dbReference>
<dbReference type="AlphaFoldDB" id="A0AAU9WVP0"/>
<evidence type="ECO:0000256" key="5">
    <source>
        <dbReference type="ARBA" id="ARBA00023136"/>
    </source>
</evidence>
<keyword evidence="2 8" id="KW-0812">Transmembrane</keyword>
<evidence type="ECO:0000256" key="2">
    <source>
        <dbReference type="ARBA" id="ARBA00022692"/>
    </source>
</evidence>
<accession>A0AAU9WVP0</accession>
<dbReference type="GO" id="GO:0016020">
    <property type="term" value="C:membrane"/>
    <property type="evidence" value="ECO:0007669"/>
    <property type="project" value="UniProtKB-SubCell"/>
</dbReference>
<name>A0AAU9WVP0_9CNID</name>
<proteinExistence type="predicted"/>
<comment type="caution">
    <text evidence="10">The sequence shown here is derived from an EMBL/GenBank/DDBJ whole genome shotgun (WGS) entry which is preliminary data.</text>
</comment>
<dbReference type="Proteomes" id="UP001159428">
    <property type="component" value="Unassembled WGS sequence"/>
</dbReference>
<feature type="domain" description="G-protein coupled receptors family 1 profile" evidence="9">
    <location>
        <begin position="62"/>
        <end position="97"/>
    </location>
</feature>
<evidence type="ECO:0000256" key="3">
    <source>
        <dbReference type="ARBA" id="ARBA00022989"/>
    </source>
</evidence>
<feature type="transmembrane region" description="Helical" evidence="8">
    <location>
        <begin position="50"/>
        <end position="70"/>
    </location>
</feature>
<evidence type="ECO:0000256" key="8">
    <source>
        <dbReference type="SAM" id="Phobius"/>
    </source>
</evidence>
<dbReference type="PANTHER" id="PTHR24243:SF208">
    <property type="entry name" value="PYROKININ-1 RECEPTOR"/>
    <property type="match status" value="1"/>
</dbReference>
<feature type="transmembrane region" description="Helical" evidence="8">
    <location>
        <begin position="82"/>
        <end position="98"/>
    </location>
</feature>
<evidence type="ECO:0000256" key="4">
    <source>
        <dbReference type="ARBA" id="ARBA00023040"/>
    </source>
</evidence>
<keyword evidence="6" id="KW-0675">Receptor</keyword>
<evidence type="ECO:0000256" key="6">
    <source>
        <dbReference type="ARBA" id="ARBA00023170"/>
    </source>
</evidence>